<dbReference type="SUPFAM" id="SSF55874">
    <property type="entry name" value="ATPase domain of HSP90 chaperone/DNA topoisomerase II/histidine kinase"/>
    <property type="match status" value="1"/>
</dbReference>
<keyword evidence="12" id="KW-1185">Reference proteome</keyword>
<organism evidence="11 12">
    <name type="scientific">Cryptosporangium japonicum</name>
    <dbReference type="NCBI Taxonomy" id="80872"/>
    <lineage>
        <taxon>Bacteria</taxon>
        <taxon>Bacillati</taxon>
        <taxon>Actinomycetota</taxon>
        <taxon>Actinomycetes</taxon>
        <taxon>Cryptosporangiales</taxon>
        <taxon>Cryptosporangiaceae</taxon>
        <taxon>Cryptosporangium</taxon>
    </lineage>
</organism>
<evidence type="ECO:0000256" key="1">
    <source>
        <dbReference type="ARBA" id="ARBA00000085"/>
    </source>
</evidence>
<evidence type="ECO:0000313" key="11">
    <source>
        <dbReference type="EMBL" id="GAA0275437.1"/>
    </source>
</evidence>
<comment type="caution">
    <text evidence="11">The sequence shown here is derived from an EMBL/GenBank/DDBJ whole genome shotgun (WGS) entry which is preliminary data.</text>
</comment>
<keyword evidence="4" id="KW-0808">Transferase</keyword>
<reference evidence="11 12" key="1">
    <citation type="journal article" date="2019" name="Int. J. Syst. Evol. Microbiol.">
        <title>The Global Catalogue of Microorganisms (GCM) 10K type strain sequencing project: providing services to taxonomists for standard genome sequencing and annotation.</title>
        <authorList>
            <consortium name="The Broad Institute Genomics Platform"/>
            <consortium name="The Broad Institute Genome Sequencing Center for Infectious Disease"/>
            <person name="Wu L."/>
            <person name="Ma J."/>
        </authorList>
    </citation>
    <scope>NUCLEOTIDE SEQUENCE [LARGE SCALE GENOMIC DNA]</scope>
    <source>
        <strain evidence="11 12">JCM 10425</strain>
    </source>
</reference>
<evidence type="ECO:0000256" key="7">
    <source>
        <dbReference type="ARBA" id="ARBA00022840"/>
    </source>
</evidence>
<keyword evidence="6 11" id="KW-0418">Kinase</keyword>
<feature type="transmembrane region" description="Helical" evidence="9">
    <location>
        <begin position="32"/>
        <end position="51"/>
    </location>
</feature>
<keyword evidence="8" id="KW-0902">Two-component regulatory system</keyword>
<dbReference type="PANTHER" id="PTHR24421:SF10">
    <property type="entry name" value="NITRATE_NITRITE SENSOR PROTEIN NARQ"/>
    <property type="match status" value="1"/>
</dbReference>
<feature type="transmembrane region" description="Helical" evidence="9">
    <location>
        <begin position="92"/>
        <end position="109"/>
    </location>
</feature>
<dbReference type="Pfam" id="PF07730">
    <property type="entry name" value="HisKA_3"/>
    <property type="match status" value="1"/>
</dbReference>
<sequence length="361" mass="37702">MRSVQRWLGADAALVAGGLFLTVLAVKTPWSGLPLTVVAVAGTLASLAQWWRRRWPQAAAVAGATGYALSGNPGPLLVGLYAAGAYAPRRHAWWLVVVGWAGATGWNWLDAGRLSWWDATYVAVAAAATLGLGAHVATRRALQDAWRERAERADTERVLRDEQARVAERARIAREMHDVLAHKVSLIALHAGALELTADGGAERVREGAGVIRVTAREALAELRTVLGILEADAQPYTDLESVVADARSAGQRVELANGAGELLPSTARVVQRVVQEGLTNARKHAPGAAVAVTVARDEGAVSVVVTNPVTGGGLDLPGSGAGLVGLAERLRLVGGALESGPDPGGWRLCATIPYPAPEAS</sequence>
<evidence type="ECO:0000256" key="2">
    <source>
        <dbReference type="ARBA" id="ARBA00012438"/>
    </source>
</evidence>
<protein>
    <recommendedName>
        <fullName evidence="2">histidine kinase</fullName>
        <ecNumber evidence="2">2.7.13.3</ecNumber>
    </recommendedName>
</protein>
<dbReference type="Gene3D" id="1.20.5.1930">
    <property type="match status" value="1"/>
</dbReference>
<dbReference type="InterPro" id="IPR050482">
    <property type="entry name" value="Sensor_HK_TwoCompSys"/>
</dbReference>
<evidence type="ECO:0000256" key="8">
    <source>
        <dbReference type="ARBA" id="ARBA00023012"/>
    </source>
</evidence>
<dbReference type="CDD" id="cd16917">
    <property type="entry name" value="HATPase_UhpB-NarQ-NarX-like"/>
    <property type="match status" value="1"/>
</dbReference>
<keyword evidence="5" id="KW-0547">Nucleotide-binding</keyword>
<dbReference type="EMBL" id="BAAAGX010000033">
    <property type="protein sequence ID" value="GAA0275437.1"/>
    <property type="molecule type" value="Genomic_DNA"/>
</dbReference>
<keyword evidence="3" id="KW-0597">Phosphoprotein</keyword>
<evidence type="ECO:0000256" key="6">
    <source>
        <dbReference type="ARBA" id="ARBA00022777"/>
    </source>
</evidence>
<accession>A0ABN0V4Q4</accession>
<name>A0ABN0V4Q4_9ACTN</name>
<keyword evidence="7" id="KW-0067">ATP-binding</keyword>
<evidence type="ECO:0000313" key="12">
    <source>
        <dbReference type="Proteomes" id="UP001500967"/>
    </source>
</evidence>
<dbReference type="InterPro" id="IPR036890">
    <property type="entry name" value="HATPase_C_sf"/>
</dbReference>
<gene>
    <name evidence="11" type="ORF">GCM10009539_74030</name>
</gene>
<feature type="transmembrane region" description="Helical" evidence="9">
    <location>
        <begin position="121"/>
        <end position="142"/>
    </location>
</feature>
<keyword evidence="9" id="KW-0812">Transmembrane</keyword>
<feature type="domain" description="Signal transduction histidine kinase subgroup 3 dimerisation and phosphoacceptor" evidence="10">
    <location>
        <begin position="168"/>
        <end position="231"/>
    </location>
</feature>
<comment type="catalytic activity">
    <reaction evidence="1">
        <text>ATP + protein L-histidine = ADP + protein N-phospho-L-histidine.</text>
        <dbReference type="EC" id="2.7.13.3"/>
    </reaction>
</comment>
<dbReference type="Gene3D" id="3.30.565.10">
    <property type="entry name" value="Histidine kinase-like ATPase, C-terminal domain"/>
    <property type="match status" value="1"/>
</dbReference>
<dbReference type="PANTHER" id="PTHR24421">
    <property type="entry name" value="NITRATE/NITRITE SENSOR PROTEIN NARX-RELATED"/>
    <property type="match status" value="1"/>
</dbReference>
<dbReference type="InterPro" id="IPR011712">
    <property type="entry name" value="Sig_transdc_His_kin_sub3_dim/P"/>
</dbReference>
<evidence type="ECO:0000256" key="9">
    <source>
        <dbReference type="SAM" id="Phobius"/>
    </source>
</evidence>
<dbReference type="EC" id="2.7.13.3" evidence="2"/>
<feature type="transmembrane region" description="Helical" evidence="9">
    <location>
        <begin position="7"/>
        <end position="26"/>
    </location>
</feature>
<evidence type="ECO:0000256" key="3">
    <source>
        <dbReference type="ARBA" id="ARBA00022553"/>
    </source>
</evidence>
<evidence type="ECO:0000256" key="4">
    <source>
        <dbReference type="ARBA" id="ARBA00022679"/>
    </source>
</evidence>
<dbReference type="GO" id="GO:0016301">
    <property type="term" value="F:kinase activity"/>
    <property type="evidence" value="ECO:0007669"/>
    <property type="project" value="UniProtKB-KW"/>
</dbReference>
<evidence type="ECO:0000259" key="10">
    <source>
        <dbReference type="Pfam" id="PF07730"/>
    </source>
</evidence>
<dbReference type="RefSeq" id="WP_344653596.1">
    <property type="nucleotide sequence ID" value="NZ_BAAAGX010000033.1"/>
</dbReference>
<keyword evidence="9" id="KW-1133">Transmembrane helix</keyword>
<evidence type="ECO:0000256" key="5">
    <source>
        <dbReference type="ARBA" id="ARBA00022741"/>
    </source>
</evidence>
<keyword evidence="9" id="KW-0472">Membrane</keyword>
<dbReference type="Proteomes" id="UP001500967">
    <property type="component" value="Unassembled WGS sequence"/>
</dbReference>
<proteinExistence type="predicted"/>